<keyword evidence="3" id="KW-1185">Reference proteome</keyword>
<dbReference type="PANTHER" id="PTHR10974:SF4">
    <property type="entry name" value="PROTEIN CBG09258"/>
    <property type="match status" value="1"/>
</dbReference>
<dbReference type="AlphaFoldDB" id="A0A8S1EB94"/>
<dbReference type="PANTHER" id="PTHR10974">
    <property type="entry name" value="FI08016P-RELATED"/>
    <property type="match status" value="1"/>
</dbReference>
<keyword evidence="1" id="KW-0812">Transmembrane</keyword>
<sequence length="606" mass="70213">MWLSTVFFLIVTFIIIYFSYCLSKSKTGQQLNPIPFFEPDVVYTPLDIRNLLANKCKLPYIFLGNEDVERGIPFRLRSTCRSRFDDVVQLNENGIIQMMPGQSKYLRPFNISCYYQEIFDVEMNRPLMNHLGEAHLIDVRNNSNTIVQFQNFAVSCTKRGEVVYFKPFINFPPKGEASPSKKSIAILLLPNLHHKLFMKTMTKSKKLIANNQFSIFKAAFQNEPMMNDNWKAHFGLNKGLNLLKIAKEHNFETFLSGVDEIRRQLKHDFTRDSSVYKNFVKQFYTADDTEETCRHDGKAMIEDDIEIFERYVTSVKQSDSLSLFFVDASILQLYSIDNALYWALQKLNDKKVFQHTDVVIMSYNNSEGENVDQDAANNFLAIRLSDERISNFPESRNKLEINSNRLISNMHVNALLANLITENIGDSIKFSPIQTLLSANSVCSDVDIDSKHCFCTEILPSSQYSENATSEFLEHVEDALTREIQSTPCVKLLNIDKTPTFFRFSDPKKGDFEAVELIAHIERSTDMMKFDVRKTFKYYKFFEGFHEYDAARAIMPDGTNIAINGYSEIACLFLVKILIFQLMRLMTKKKDWMLYGYFITDQQKSH</sequence>
<dbReference type="OrthoDB" id="5822379at2759"/>
<feature type="transmembrane region" description="Helical" evidence="1">
    <location>
        <begin position="565"/>
        <end position="583"/>
    </location>
</feature>
<protein>
    <submittedName>
        <fullName evidence="2">Uncharacterized protein</fullName>
    </submittedName>
</protein>
<proteinExistence type="predicted"/>
<accession>A0A8S1EB94</accession>
<evidence type="ECO:0000313" key="3">
    <source>
        <dbReference type="Proteomes" id="UP000494206"/>
    </source>
</evidence>
<dbReference type="EMBL" id="CADEPM010000001">
    <property type="protein sequence ID" value="CAB3396867.1"/>
    <property type="molecule type" value="Genomic_DNA"/>
</dbReference>
<comment type="caution">
    <text evidence="2">The sequence shown here is derived from an EMBL/GenBank/DDBJ whole genome shotgun (WGS) entry which is preliminary data.</text>
</comment>
<name>A0A8S1EB94_9PELO</name>
<keyword evidence="1" id="KW-1133">Transmembrane helix</keyword>
<evidence type="ECO:0000313" key="2">
    <source>
        <dbReference type="EMBL" id="CAB3396867.1"/>
    </source>
</evidence>
<keyword evidence="1" id="KW-0472">Membrane</keyword>
<organism evidence="2 3">
    <name type="scientific">Caenorhabditis bovis</name>
    <dbReference type="NCBI Taxonomy" id="2654633"/>
    <lineage>
        <taxon>Eukaryota</taxon>
        <taxon>Metazoa</taxon>
        <taxon>Ecdysozoa</taxon>
        <taxon>Nematoda</taxon>
        <taxon>Chromadorea</taxon>
        <taxon>Rhabditida</taxon>
        <taxon>Rhabditina</taxon>
        <taxon>Rhabditomorpha</taxon>
        <taxon>Rhabditoidea</taxon>
        <taxon>Rhabditidae</taxon>
        <taxon>Peloderinae</taxon>
        <taxon>Caenorhabditis</taxon>
    </lineage>
</organism>
<dbReference type="GO" id="GO:0005615">
    <property type="term" value="C:extracellular space"/>
    <property type="evidence" value="ECO:0007669"/>
    <property type="project" value="TreeGrafter"/>
</dbReference>
<reference evidence="2 3" key="1">
    <citation type="submission" date="2020-04" db="EMBL/GenBank/DDBJ databases">
        <authorList>
            <person name="Laetsch R D."/>
            <person name="Stevens L."/>
            <person name="Kumar S."/>
            <person name="Blaxter L. M."/>
        </authorList>
    </citation>
    <scope>NUCLEOTIDE SEQUENCE [LARGE SCALE GENOMIC DNA]</scope>
</reference>
<gene>
    <name evidence="2" type="ORF">CBOVIS_LOCUS365</name>
</gene>
<dbReference type="Proteomes" id="UP000494206">
    <property type="component" value="Unassembled WGS sequence"/>
</dbReference>
<evidence type="ECO:0000256" key="1">
    <source>
        <dbReference type="SAM" id="Phobius"/>
    </source>
</evidence>
<dbReference type="InterPro" id="IPR004245">
    <property type="entry name" value="DUF229"/>
</dbReference>